<evidence type="ECO:0000256" key="1">
    <source>
        <dbReference type="ARBA" id="ARBA00002904"/>
    </source>
</evidence>
<evidence type="ECO:0000313" key="11">
    <source>
        <dbReference type="Proteomes" id="UP001142055"/>
    </source>
</evidence>
<feature type="domain" description="Alpha-carbonic anhydrase" evidence="9">
    <location>
        <begin position="1"/>
        <end position="228"/>
    </location>
</feature>
<dbReference type="PROSITE" id="PS00162">
    <property type="entry name" value="ALPHA_CA_1"/>
    <property type="match status" value="1"/>
</dbReference>
<dbReference type="Proteomes" id="UP001142055">
    <property type="component" value="Chromosome 1"/>
</dbReference>
<comment type="similarity">
    <text evidence="2 8">Belongs to the alpha-carbonic anhydrase family.</text>
</comment>
<dbReference type="Gene3D" id="3.10.200.10">
    <property type="entry name" value="Alpha carbonic anhydrase"/>
    <property type="match status" value="1"/>
</dbReference>
<comment type="cofactor">
    <cofactor evidence="8">
        <name>Zn(2+)</name>
        <dbReference type="ChEBI" id="CHEBI:29105"/>
    </cofactor>
</comment>
<dbReference type="EMBL" id="JAPWDV010000001">
    <property type="protein sequence ID" value="KAJ6221478.1"/>
    <property type="molecule type" value="Genomic_DNA"/>
</dbReference>
<evidence type="ECO:0000256" key="7">
    <source>
        <dbReference type="ARBA" id="ARBA00048348"/>
    </source>
</evidence>
<accession>A0A9Q0M7T8</accession>
<dbReference type="OMA" id="WRSKNIN"/>
<evidence type="ECO:0000256" key="5">
    <source>
        <dbReference type="ARBA" id="ARBA00022833"/>
    </source>
</evidence>
<dbReference type="GO" id="GO:0004089">
    <property type="term" value="F:carbonate dehydratase activity"/>
    <property type="evidence" value="ECO:0007669"/>
    <property type="project" value="UniProtKB-UniRule"/>
</dbReference>
<comment type="function">
    <text evidence="1 8">Reversible hydration of carbon dioxide.</text>
</comment>
<gene>
    <name evidence="10" type="ORF">RDWZM_000023</name>
</gene>
<dbReference type="PROSITE" id="PS51144">
    <property type="entry name" value="ALPHA_CA_2"/>
    <property type="match status" value="1"/>
</dbReference>
<comment type="catalytic activity">
    <reaction evidence="7 8">
        <text>hydrogencarbonate + H(+) = CO2 + H2O</text>
        <dbReference type="Rhea" id="RHEA:10748"/>
        <dbReference type="ChEBI" id="CHEBI:15377"/>
        <dbReference type="ChEBI" id="CHEBI:15378"/>
        <dbReference type="ChEBI" id="CHEBI:16526"/>
        <dbReference type="ChEBI" id="CHEBI:17544"/>
        <dbReference type="EC" id="4.2.1.1"/>
    </reaction>
</comment>
<evidence type="ECO:0000259" key="9">
    <source>
        <dbReference type="PROSITE" id="PS51144"/>
    </source>
</evidence>
<keyword evidence="4 8" id="KW-0479">Metal-binding</keyword>
<dbReference type="CDD" id="cd00326">
    <property type="entry name" value="alpha_CA"/>
    <property type="match status" value="1"/>
</dbReference>
<proteinExistence type="inferred from homology"/>
<evidence type="ECO:0000256" key="4">
    <source>
        <dbReference type="ARBA" id="ARBA00022723"/>
    </source>
</evidence>
<evidence type="ECO:0000256" key="6">
    <source>
        <dbReference type="ARBA" id="ARBA00023239"/>
    </source>
</evidence>
<keyword evidence="5 8" id="KW-0862">Zinc</keyword>
<dbReference type="AlphaFoldDB" id="A0A9Q0M7T8"/>
<dbReference type="InterPro" id="IPR036398">
    <property type="entry name" value="CA_dom_sf"/>
</dbReference>
<dbReference type="PANTHER" id="PTHR18952">
    <property type="entry name" value="CARBONIC ANHYDRASE"/>
    <property type="match status" value="1"/>
</dbReference>
<reference evidence="10" key="1">
    <citation type="submission" date="2022-12" db="EMBL/GenBank/DDBJ databases">
        <title>Genome assemblies of Blomia tropicalis.</title>
        <authorList>
            <person name="Cui Y."/>
        </authorList>
    </citation>
    <scope>NUCLEOTIDE SEQUENCE</scope>
    <source>
        <tissue evidence="10">Adult mites</tissue>
    </source>
</reference>
<dbReference type="InterPro" id="IPR023561">
    <property type="entry name" value="Carbonic_anhydrase_a-class"/>
</dbReference>
<dbReference type="InterPro" id="IPR001148">
    <property type="entry name" value="CA_dom"/>
</dbReference>
<evidence type="ECO:0000256" key="3">
    <source>
        <dbReference type="ARBA" id="ARBA00012925"/>
    </source>
</evidence>
<keyword evidence="6 8" id="KW-0456">Lyase</keyword>
<dbReference type="Pfam" id="PF00194">
    <property type="entry name" value="Carb_anhydrase"/>
    <property type="match status" value="1"/>
</dbReference>
<dbReference type="SUPFAM" id="SSF51069">
    <property type="entry name" value="Carbonic anhydrase"/>
    <property type="match status" value="1"/>
</dbReference>
<dbReference type="PANTHER" id="PTHR18952:SF265">
    <property type="entry name" value="CARBONIC ANHYDRASE"/>
    <property type="match status" value="1"/>
</dbReference>
<dbReference type="InterPro" id="IPR018338">
    <property type="entry name" value="Carbonic_anhydrase_a-class_CS"/>
</dbReference>
<dbReference type="EC" id="4.2.1.1" evidence="3 8"/>
<dbReference type="SMART" id="SM01057">
    <property type="entry name" value="Carb_anhydrase"/>
    <property type="match status" value="1"/>
</dbReference>
<name>A0A9Q0M7T8_BLOTA</name>
<organism evidence="10 11">
    <name type="scientific">Blomia tropicalis</name>
    <name type="common">Mite</name>
    <dbReference type="NCBI Taxonomy" id="40697"/>
    <lineage>
        <taxon>Eukaryota</taxon>
        <taxon>Metazoa</taxon>
        <taxon>Ecdysozoa</taxon>
        <taxon>Arthropoda</taxon>
        <taxon>Chelicerata</taxon>
        <taxon>Arachnida</taxon>
        <taxon>Acari</taxon>
        <taxon>Acariformes</taxon>
        <taxon>Sarcoptiformes</taxon>
        <taxon>Astigmata</taxon>
        <taxon>Glycyphagoidea</taxon>
        <taxon>Echimyopodidae</taxon>
        <taxon>Blomia</taxon>
    </lineage>
</organism>
<dbReference type="GO" id="GO:0008270">
    <property type="term" value="F:zinc ion binding"/>
    <property type="evidence" value="ECO:0007669"/>
    <property type="project" value="UniProtKB-UniRule"/>
</dbReference>
<evidence type="ECO:0000313" key="10">
    <source>
        <dbReference type="EMBL" id="KAJ6221478.1"/>
    </source>
</evidence>
<comment type="caution">
    <text evidence="10">The sequence shown here is derived from an EMBL/GenBank/DDBJ whole genome shotgun (WGS) entry which is preliminary data.</text>
</comment>
<sequence>MNVSMNLDFYGYQNLIFGFNVVNNGHSVQFNYIGDERSAPILTGSALNHENYSLAQFHFHWAQDRGYGSEHTVNDKSYSMEMHLVHFNRYRYSTLKDALDSGKGVVVLGVFFQIERKNNDLLNEVTRMVHVVQDRHSNFTANPEQPLVVDHLLPNAFNRKKFYRYSGSLTTPPCTEGVTWIVMAHPNNIGYEQIEQFRKVRNYHKKELIGSNYRNTQSVRDRLVEASFNAQRDSTASTKLSGMLVTLSLVSLLFANRNH</sequence>
<evidence type="ECO:0000256" key="2">
    <source>
        <dbReference type="ARBA" id="ARBA00010718"/>
    </source>
</evidence>
<keyword evidence="11" id="KW-1185">Reference proteome</keyword>
<evidence type="ECO:0000256" key="8">
    <source>
        <dbReference type="RuleBase" id="RU367011"/>
    </source>
</evidence>
<protein>
    <recommendedName>
        <fullName evidence="3 8">Carbonic anhydrase</fullName>
        <ecNumber evidence="3 8">4.2.1.1</ecNumber>
    </recommendedName>
</protein>